<evidence type="ECO:0000313" key="1">
    <source>
        <dbReference type="EMBL" id="SPF33456.1"/>
    </source>
</evidence>
<reference evidence="2" key="1">
    <citation type="submission" date="2018-02" db="EMBL/GenBank/DDBJ databases">
        <authorList>
            <person name="Hausmann B."/>
        </authorList>
    </citation>
    <scope>NUCLEOTIDE SEQUENCE [LARGE SCALE GENOMIC DNA]</scope>
    <source>
        <strain evidence="2">Peat soil MAG SbA1</strain>
    </source>
</reference>
<name>A0A2U3K1B7_9BACT</name>
<evidence type="ECO:0000313" key="2">
    <source>
        <dbReference type="Proteomes" id="UP000238701"/>
    </source>
</evidence>
<sequence>MQSAQILTQEARLLARMLMVTAIFTTHS</sequence>
<dbReference type="EMBL" id="OMOD01000022">
    <property type="protein sequence ID" value="SPF33456.1"/>
    <property type="molecule type" value="Genomic_DNA"/>
</dbReference>
<proteinExistence type="predicted"/>
<dbReference type="Proteomes" id="UP000238701">
    <property type="component" value="Unassembled WGS sequence"/>
</dbReference>
<gene>
    <name evidence="1" type="ORF">SBA1_1180021</name>
</gene>
<dbReference type="AlphaFoldDB" id="A0A2U3K1B7"/>
<protein>
    <submittedName>
        <fullName evidence="1">Uncharacterized protein</fullName>
    </submittedName>
</protein>
<organism evidence="1 2">
    <name type="scientific">Candidatus Sulfotelmatobacter kueseliae</name>
    <dbReference type="NCBI Taxonomy" id="2042962"/>
    <lineage>
        <taxon>Bacteria</taxon>
        <taxon>Pseudomonadati</taxon>
        <taxon>Acidobacteriota</taxon>
        <taxon>Terriglobia</taxon>
        <taxon>Terriglobales</taxon>
        <taxon>Candidatus Korobacteraceae</taxon>
        <taxon>Candidatus Sulfotelmatobacter</taxon>
    </lineage>
</organism>
<accession>A0A2U3K1B7</accession>